<sequence length="119" mass="13181">MDVGEYLRERDERAWQRAERSRGWGVHALGLLALAAWLWAIGMAFVPASHEYRNGTTAHCGSPVFYNALADSWPTRDCGGVTDNRMRGAVGVGLVSLPLSVGWLWRTIVVRVARVEGSR</sequence>
<evidence type="ECO:0000313" key="2">
    <source>
        <dbReference type="EMBL" id="WUQ87149.1"/>
    </source>
</evidence>
<name>A0ABZ1UAN7_9ACTN</name>
<evidence type="ECO:0000313" key="3">
    <source>
        <dbReference type="Proteomes" id="UP001432222"/>
    </source>
</evidence>
<dbReference type="RefSeq" id="WP_328957708.1">
    <property type="nucleotide sequence ID" value="NZ_CP108110.1"/>
</dbReference>
<proteinExistence type="predicted"/>
<feature type="transmembrane region" description="Helical" evidence="1">
    <location>
        <begin position="24"/>
        <end position="46"/>
    </location>
</feature>
<keyword evidence="1" id="KW-0472">Membrane</keyword>
<organism evidence="2 3">
    <name type="scientific">Kitasatospora purpeofusca</name>
    <dbReference type="NCBI Taxonomy" id="67352"/>
    <lineage>
        <taxon>Bacteria</taxon>
        <taxon>Bacillati</taxon>
        <taxon>Actinomycetota</taxon>
        <taxon>Actinomycetes</taxon>
        <taxon>Kitasatosporales</taxon>
        <taxon>Streptomycetaceae</taxon>
        <taxon>Kitasatospora</taxon>
    </lineage>
</organism>
<protein>
    <submittedName>
        <fullName evidence="2">Uncharacterized protein</fullName>
    </submittedName>
</protein>
<reference evidence="2" key="1">
    <citation type="submission" date="2022-10" db="EMBL/GenBank/DDBJ databases">
        <title>The complete genomes of actinobacterial strains from the NBC collection.</title>
        <authorList>
            <person name="Joergensen T.S."/>
            <person name="Alvarez Arevalo M."/>
            <person name="Sterndorff E.B."/>
            <person name="Faurdal D."/>
            <person name="Vuksanovic O."/>
            <person name="Mourched A.-S."/>
            <person name="Charusanti P."/>
            <person name="Shaw S."/>
            <person name="Blin K."/>
            <person name="Weber T."/>
        </authorList>
    </citation>
    <scope>NUCLEOTIDE SEQUENCE</scope>
    <source>
        <strain evidence="2">NBC_00222</strain>
    </source>
</reference>
<dbReference type="Proteomes" id="UP001432222">
    <property type="component" value="Chromosome"/>
</dbReference>
<dbReference type="EMBL" id="CP108110">
    <property type="protein sequence ID" value="WUQ87149.1"/>
    <property type="molecule type" value="Genomic_DNA"/>
</dbReference>
<gene>
    <name evidence="2" type="ORF">OHA16_31840</name>
</gene>
<keyword evidence="1" id="KW-0812">Transmembrane</keyword>
<keyword evidence="1" id="KW-1133">Transmembrane helix</keyword>
<evidence type="ECO:0000256" key="1">
    <source>
        <dbReference type="SAM" id="Phobius"/>
    </source>
</evidence>
<accession>A0ABZ1UAN7</accession>
<keyword evidence="3" id="KW-1185">Reference proteome</keyword>